<keyword evidence="2 9" id="KW-0238">DNA-binding</keyword>
<evidence type="ECO:0000256" key="2">
    <source>
        <dbReference type="ARBA" id="ARBA00023125"/>
    </source>
</evidence>
<evidence type="ECO:0000256" key="4">
    <source>
        <dbReference type="ARBA" id="ARBA00023242"/>
    </source>
</evidence>
<feature type="region of interest" description="Disordered" evidence="5">
    <location>
        <begin position="289"/>
        <end position="413"/>
    </location>
</feature>
<dbReference type="GO" id="GO:0003677">
    <property type="term" value="F:DNA binding"/>
    <property type="evidence" value="ECO:0007669"/>
    <property type="project" value="UniProtKB-KW"/>
</dbReference>
<evidence type="ECO:0000259" key="8">
    <source>
        <dbReference type="Pfam" id="PF12737"/>
    </source>
</evidence>
<dbReference type="InterPro" id="IPR008422">
    <property type="entry name" value="KN_HD"/>
</dbReference>
<evidence type="ECO:0000256" key="5">
    <source>
        <dbReference type="SAM" id="MobiDB-lite"/>
    </source>
</evidence>
<dbReference type="Gene3D" id="1.10.10.60">
    <property type="entry name" value="Homeodomain-like"/>
    <property type="match status" value="1"/>
</dbReference>
<dbReference type="InterPro" id="IPR024333">
    <property type="entry name" value="Mating-type_A-alpha/beta_1_N"/>
</dbReference>
<dbReference type="InterPro" id="IPR001356">
    <property type="entry name" value="HD"/>
</dbReference>
<keyword evidence="3 9" id="KW-0371">Homeobox</keyword>
<sequence length="646" mass="71841">MDEDIQQRFQQAEEVLLDSISHGDDSLMSFGSSWSSLHADFSRCLSAGDLSEDTTSLAHLVTSRVAIITQCFSDFHETHEDLRTQFFDGMESILAGLNRVSISPPMLATAHAQLLESSLPPFIEPAYKWLLANIHNPYPSSDTKTNIAKSSGCSMNSVSAWFISARRRIGWTKICRKYFNNRRADTLDAAHRALVKEDPARVLPPTVFHDFIQMKANAQDLYASTFTKSALAGDLDIVVKDMTEKDRLQLEQEKKEHAQEEKKRREEEKEMRRKQRALERQAQMALVTFASYPSPSHSRSPSPVPTLEESWTDETDNDEDDVDPPVLAGRKRRASMSSELDPRQSTHIDRPMKRLRSNARIPEPIADSPALPSPPSSTDGLDLSDETETVAPPSRKRRLSDADSHGVAKRPRGVLAGPRFHAVSDPLPRPYAPLESGIDNWFQTNFFEIPPPVENVGFDQSIPLDIDVFSGYSFSDTQENSIPTLAAVPLFEQQVVDLEVPSHASFSTPLSLDNLNHFLDALTAFTPDNSCTQVTTPSAIDTISQPSITLADHMPSNTCSWTDLLNSDQSFLPTMDQFSQSSSCDDLSQILPEIDFSALQLPLLSPTTPQPGTSSPVDDARLAKLEQLQLLREQARLLEQDLAVSV</sequence>
<feature type="compositionally biased region" description="Low complexity" evidence="5">
    <location>
        <begin position="291"/>
        <end position="301"/>
    </location>
</feature>
<dbReference type="InterPro" id="IPR024441">
    <property type="entry name" value="Homeodomain1_C"/>
</dbReference>
<feature type="domain" description="Mating-type protein A-alpha/beta 1 N-terminal" evidence="7">
    <location>
        <begin position="2"/>
        <end position="86"/>
    </location>
</feature>
<feature type="region of interest" description="Disordered" evidence="5">
    <location>
        <begin position="250"/>
        <end position="277"/>
    </location>
</feature>
<dbReference type="AlphaFoldDB" id="H1ADC4"/>
<organism evidence="9">
    <name type="scientific">Rhizopogon roseolus</name>
    <dbReference type="NCBI Taxonomy" id="90004"/>
    <lineage>
        <taxon>Eukaryota</taxon>
        <taxon>Fungi</taxon>
        <taxon>Dikarya</taxon>
        <taxon>Basidiomycota</taxon>
        <taxon>Agaricomycotina</taxon>
        <taxon>Agaricomycetes</taxon>
        <taxon>Agaricomycetidae</taxon>
        <taxon>Boletales</taxon>
        <taxon>Suillineae</taxon>
        <taxon>Rhizopogonaceae</taxon>
        <taxon>Rhizopogon</taxon>
    </lineage>
</organism>
<evidence type="ECO:0000256" key="1">
    <source>
        <dbReference type="ARBA" id="ARBA00005800"/>
    </source>
</evidence>
<dbReference type="GO" id="GO:0006355">
    <property type="term" value="P:regulation of DNA-templated transcription"/>
    <property type="evidence" value="ECO:0007669"/>
    <property type="project" value="InterPro"/>
</dbReference>
<feature type="domain" description="KN homeodomain" evidence="6">
    <location>
        <begin position="129"/>
        <end position="168"/>
    </location>
</feature>
<dbReference type="EMBL" id="AB646132">
    <property type="protein sequence ID" value="BAL45602.2"/>
    <property type="molecule type" value="Genomic_DNA"/>
</dbReference>
<keyword evidence="4" id="KW-0539">Nucleus</keyword>
<dbReference type="CDD" id="cd00086">
    <property type="entry name" value="homeodomain"/>
    <property type="match status" value="1"/>
</dbReference>
<feature type="compositionally biased region" description="Acidic residues" evidence="5">
    <location>
        <begin position="310"/>
        <end position="323"/>
    </location>
</feature>
<dbReference type="Pfam" id="PF12737">
    <property type="entry name" value="Mating_C"/>
    <property type="match status" value="1"/>
</dbReference>
<dbReference type="SUPFAM" id="SSF46689">
    <property type="entry name" value="Homeodomain-like"/>
    <property type="match status" value="1"/>
</dbReference>
<evidence type="ECO:0000313" key="9">
    <source>
        <dbReference type="EMBL" id="BAL45602.2"/>
    </source>
</evidence>
<evidence type="ECO:0000259" key="7">
    <source>
        <dbReference type="Pfam" id="PF12731"/>
    </source>
</evidence>
<reference evidence="9" key="1">
    <citation type="journal article" date="2013" name="Mycol. Prog.">
        <title>Characterization of DNA polymorphisms in Rhizopogon roseolus homeodomain protein genes and their utilization for strain identification.</title>
        <authorList>
            <person name="Wan J."/>
            <person name="Li Y."/>
            <person name="Shimomura N."/>
            <person name="Yamaguchi T."/>
            <person name="Aimi T."/>
        </authorList>
    </citation>
    <scope>NUCLEOTIDE SEQUENCE</scope>
</reference>
<protein>
    <submittedName>
        <fullName evidence="9">Homeodomain protein 1</fullName>
    </submittedName>
</protein>
<comment type="similarity">
    <text evidence="1">Belongs to the TALE/M-ATYP homeobox family.</text>
</comment>
<dbReference type="Pfam" id="PF12731">
    <property type="entry name" value="Mating_N"/>
    <property type="match status" value="1"/>
</dbReference>
<evidence type="ECO:0000256" key="3">
    <source>
        <dbReference type="ARBA" id="ARBA00023155"/>
    </source>
</evidence>
<name>H1ADC4_9AGAM</name>
<proteinExistence type="inferred from homology"/>
<accession>H1ADC4</accession>
<evidence type="ECO:0000259" key="6">
    <source>
        <dbReference type="Pfam" id="PF05920"/>
    </source>
</evidence>
<gene>
    <name evidence="9" type="primary">RrA1-hox1</name>
</gene>
<dbReference type="Pfam" id="PF05920">
    <property type="entry name" value="Homeobox_KN"/>
    <property type="match status" value="1"/>
</dbReference>
<dbReference type="InterPro" id="IPR009057">
    <property type="entry name" value="Homeodomain-like_sf"/>
</dbReference>
<feature type="domain" description="Mating-type protein C-terminal" evidence="8">
    <location>
        <begin position="205"/>
        <end position="610"/>
    </location>
</feature>
<feature type="compositionally biased region" description="Basic and acidic residues" evidence="5">
    <location>
        <begin position="340"/>
        <end position="352"/>
    </location>
</feature>